<accession>A0A2R5G574</accession>
<evidence type="ECO:0000256" key="2">
    <source>
        <dbReference type="SAM" id="MobiDB-lite"/>
    </source>
</evidence>
<comment type="caution">
    <text evidence="3">The sequence shown here is derived from an EMBL/GenBank/DDBJ whole genome shotgun (WGS) entry which is preliminary data.</text>
</comment>
<dbReference type="EMBL" id="BEYU01000014">
    <property type="protein sequence ID" value="GBG25695.1"/>
    <property type="molecule type" value="Genomic_DNA"/>
</dbReference>
<name>A0A2R5G574_9STRA</name>
<protein>
    <submittedName>
        <fullName evidence="3">Phosphatidylinositol 4-phosphate 5-kinase 5</fullName>
    </submittedName>
</protein>
<evidence type="ECO:0000313" key="4">
    <source>
        <dbReference type="Proteomes" id="UP000241890"/>
    </source>
</evidence>
<dbReference type="Pfam" id="PF02493">
    <property type="entry name" value="MORN"/>
    <property type="match status" value="3"/>
</dbReference>
<keyword evidence="1" id="KW-0677">Repeat</keyword>
<gene>
    <name evidence="3" type="ORF">FCC1311_019142</name>
</gene>
<dbReference type="GO" id="GO:0016301">
    <property type="term" value="F:kinase activity"/>
    <property type="evidence" value="ECO:0007669"/>
    <property type="project" value="UniProtKB-KW"/>
</dbReference>
<evidence type="ECO:0000313" key="3">
    <source>
        <dbReference type="EMBL" id="GBG25695.1"/>
    </source>
</evidence>
<dbReference type="FunFam" id="2.20.110.10:FF:000002">
    <property type="entry name" value="Phosphatidylinositol 4-phosphate 5-kinase 8"/>
    <property type="match status" value="1"/>
</dbReference>
<keyword evidence="3" id="KW-0418">Kinase</keyword>
<dbReference type="Gene3D" id="2.20.110.10">
    <property type="entry name" value="Histone H3 K4-specific methyltransferase SET7/9 N-terminal domain"/>
    <property type="match status" value="2"/>
</dbReference>
<sequence length="253" mass="27604">MGVGHSSDAEGGTRRHTYPSGNVYEGQWKRNKRHGRGTLTWTDGTTYTGDWRHNKQEGFGVMRFRNGNVYEGEFEDNNFSGQGTLRTSNGEIVAGQWEFLGRSNSSLTSQYSVVGKYRLNVTITDCATDQQQGYSGLATVHLDTGLVVLPNMPSPDLAVMPYVVAVAAETNETTVDAVATPVTAAAAEARVFNDQAALEQRLINAEEHEEMATAPVASGTSVAYGVHDPALDSRPLNRPPSQKVEVFNPRNYF</sequence>
<dbReference type="AlphaFoldDB" id="A0A2R5G574"/>
<dbReference type="OrthoDB" id="300500at2759"/>
<dbReference type="PANTHER" id="PTHR23084">
    <property type="entry name" value="PHOSPHATIDYLINOSITOL-4-PHOSPHATE 5-KINASE RELATED"/>
    <property type="match status" value="1"/>
</dbReference>
<evidence type="ECO:0000256" key="1">
    <source>
        <dbReference type="ARBA" id="ARBA00022737"/>
    </source>
</evidence>
<organism evidence="3 4">
    <name type="scientific">Hondaea fermentalgiana</name>
    <dbReference type="NCBI Taxonomy" id="2315210"/>
    <lineage>
        <taxon>Eukaryota</taxon>
        <taxon>Sar</taxon>
        <taxon>Stramenopiles</taxon>
        <taxon>Bigyra</taxon>
        <taxon>Labyrinthulomycetes</taxon>
        <taxon>Thraustochytrida</taxon>
        <taxon>Thraustochytriidae</taxon>
        <taxon>Hondaea</taxon>
    </lineage>
</organism>
<proteinExistence type="predicted"/>
<keyword evidence="3" id="KW-0808">Transferase</keyword>
<keyword evidence="4" id="KW-1185">Reference proteome</keyword>
<dbReference type="InParanoid" id="A0A2R5G574"/>
<dbReference type="InterPro" id="IPR003409">
    <property type="entry name" value="MORN"/>
</dbReference>
<dbReference type="PANTHER" id="PTHR23084:SF263">
    <property type="entry name" value="MORN REPEAT-CONTAINING PROTEIN 1"/>
    <property type="match status" value="1"/>
</dbReference>
<dbReference type="Proteomes" id="UP000241890">
    <property type="component" value="Unassembled WGS sequence"/>
</dbReference>
<dbReference type="SUPFAM" id="SSF82185">
    <property type="entry name" value="Histone H3 K4-specific methyltransferase SET7/9 N-terminal domain"/>
    <property type="match status" value="1"/>
</dbReference>
<reference evidence="3 4" key="1">
    <citation type="submission" date="2017-12" db="EMBL/GenBank/DDBJ databases">
        <title>Sequencing, de novo assembly and annotation of complete genome of a new Thraustochytrid species, strain FCC1311.</title>
        <authorList>
            <person name="Sedici K."/>
            <person name="Godart F."/>
            <person name="Aiese Cigliano R."/>
            <person name="Sanseverino W."/>
            <person name="Barakat M."/>
            <person name="Ortet P."/>
            <person name="Marechal E."/>
            <person name="Cagnac O."/>
            <person name="Amato A."/>
        </authorList>
    </citation>
    <scope>NUCLEOTIDE SEQUENCE [LARGE SCALE GENOMIC DNA]</scope>
</reference>
<dbReference type="SMART" id="SM00698">
    <property type="entry name" value="MORN"/>
    <property type="match status" value="3"/>
</dbReference>
<feature type="region of interest" description="Disordered" evidence="2">
    <location>
        <begin position="1"/>
        <end position="25"/>
    </location>
</feature>